<evidence type="ECO:0000256" key="1">
    <source>
        <dbReference type="PROSITE-ProRule" id="PRU00339"/>
    </source>
</evidence>
<dbReference type="PANTHER" id="PTHR12558:SF13">
    <property type="entry name" value="CELL DIVISION CYCLE PROTEIN 27 HOMOLOG"/>
    <property type="match status" value="1"/>
</dbReference>
<dbReference type="PROSITE" id="PS51257">
    <property type="entry name" value="PROKAR_LIPOPROTEIN"/>
    <property type="match status" value="1"/>
</dbReference>
<gene>
    <name evidence="3" type="primary">pilW</name>
    <name evidence="3" type="ORF">ACFOEV_04280</name>
</gene>
<sequence length="248" mass="27411">MIRRYCLPVSLTPAAVMVALLSAAWLSGCASQPSSSESEADPADAYTQLGTAYLERDNLPRAISALDRALEIDPDDAEALQAMAMVYQRQEENDLADKYFRRALRIDSGFTRARNNYAAFLFDQGRTAEACRQLEQATGDTQYRNRALLFANLGQCQRELGDLDAARRSLERAQDIAPRSPRSYFTLAEIEYSQGNYSRAWDQLQSFIRLAGITPESKRLASAIAAARGDDDTAAFFSEQLGSSRGAP</sequence>
<dbReference type="PROSITE" id="PS50293">
    <property type="entry name" value="TPR_REGION"/>
    <property type="match status" value="1"/>
</dbReference>
<dbReference type="InterPro" id="IPR019734">
    <property type="entry name" value="TPR_rpt"/>
</dbReference>
<dbReference type="InterPro" id="IPR011990">
    <property type="entry name" value="TPR-like_helical_dom_sf"/>
</dbReference>
<proteinExistence type="predicted"/>
<dbReference type="Pfam" id="PF13432">
    <property type="entry name" value="TPR_16"/>
    <property type="match status" value="1"/>
</dbReference>
<keyword evidence="4" id="KW-1185">Reference proteome</keyword>
<dbReference type="SUPFAM" id="SSF48452">
    <property type="entry name" value="TPR-like"/>
    <property type="match status" value="1"/>
</dbReference>
<keyword evidence="2" id="KW-0732">Signal</keyword>
<dbReference type="PROSITE" id="PS50005">
    <property type="entry name" value="TPR"/>
    <property type="match status" value="3"/>
</dbReference>
<dbReference type="SMART" id="SM00028">
    <property type="entry name" value="TPR"/>
    <property type="match status" value="4"/>
</dbReference>
<feature type="signal peptide" evidence="2">
    <location>
        <begin position="1"/>
        <end position="30"/>
    </location>
</feature>
<evidence type="ECO:0000313" key="3">
    <source>
        <dbReference type="EMBL" id="MFC3282824.1"/>
    </source>
</evidence>
<protein>
    <submittedName>
        <fullName evidence="3">Type IV pilus biogenesis/stability protein PilW</fullName>
    </submittedName>
</protein>
<organism evidence="3 4">
    <name type="scientific">Litchfieldella rifensis</name>
    <dbReference type="NCBI Taxonomy" id="762643"/>
    <lineage>
        <taxon>Bacteria</taxon>
        <taxon>Pseudomonadati</taxon>
        <taxon>Pseudomonadota</taxon>
        <taxon>Gammaproteobacteria</taxon>
        <taxon>Oceanospirillales</taxon>
        <taxon>Halomonadaceae</taxon>
        <taxon>Litchfieldella</taxon>
    </lineage>
</organism>
<dbReference type="InterPro" id="IPR013360">
    <property type="entry name" value="Pilus_4_PilW"/>
</dbReference>
<dbReference type="Gene3D" id="1.25.40.10">
    <property type="entry name" value="Tetratricopeptide repeat domain"/>
    <property type="match status" value="1"/>
</dbReference>
<feature type="chain" id="PRO_5046594960" evidence="2">
    <location>
        <begin position="31"/>
        <end position="248"/>
    </location>
</feature>
<dbReference type="NCBIfam" id="TIGR02521">
    <property type="entry name" value="type_IV_pilW"/>
    <property type="match status" value="1"/>
</dbReference>
<evidence type="ECO:0000256" key="2">
    <source>
        <dbReference type="SAM" id="SignalP"/>
    </source>
</evidence>
<feature type="repeat" description="TPR" evidence="1">
    <location>
        <begin position="147"/>
        <end position="180"/>
    </location>
</feature>
<name>A0ABV7LKC9_9GAMM</name>
<comment type="caution">
    <text evidence="3">The sequence shown here is derived from an EMBL/GenBank/DDBJ whole genome shotgun (WGS) entry which is preliminary data.</text>
</comment>
<dbReference type="RefSeq" id="WP_386771896.1">
    <property type="nucleotide sequence ID" value="NZ_JBHRUG010000009.1"/>
</dbReference>
<evidence type="ECO:0000313" key="4">
    <source>
        <dbReference type="Proteomes" id="UP001595579"/>
    </source>
</evidence>
<dbReference type="Pfam" id="PF13424">
    <property type="entry name" value="TPR_12"/>
    <property type="match status" value="1"/>
</dbReference>
<dbReference type="Proteomes" id="UP001595579">
    <property type="component" value="Unassembled WGS sequence"/>
</dbReference>
<dbReference type="EMBL" id="JBHRUG010000009">
    <property type="protein sequence ID" value="MFC3282824.1"/>
    <property type="molecule type" value="Genomic_DNA"/>
</dbReference>
<feature type="repeat" description="TPR" evidence="1">
    <location>
        <begin position="77"/>
        <end position="110"/>
    </location>
</feature>
<accession>A0ABV7LKC9</accession>
<reference evidence="4" key="1">
    <citation type="journal article" date="2019" name="Int. J. Syst. Evol. Microbiol.">
        <title>The Global Catalogue of Microorganisms (GCM) 10K type strain sequencing project: providing services to taxonomists for standard genome sequencing and annotation.</title>
        <authorList>
            <consortium name="The Broad Institute Genomics Platform"/>
            <consortium name="The Broad Institute Genome Sequencing Center for Infectious Disease"/>
            <person name="Wu L."/>
            <person name="Ma J."/>
        </authorList>
    </citation>
    <scope>NUCLEOTIDE SEQUENCE [LARGE SCALE GENOMIC DNA]</scope>
    <source>
        <strain evidence="4">CECT 7698</strain>
    </source>
</reference>
<keyword evidence="1" id="KW-0802">TPR repeat</keyword>
<feature type="repeat" description="TPR" evidence="1">
    <location>
        <begin position="43"/>
        <end position="76"/>
    </location>
</feature>
<dbReference type="PANTHER" id="PTHR12558">
    <property type="entry name" value="CELL DIVISION CYCLE 16,23,27"/>
    <property type="match status" value="1"/>
</dbReference>